<keyword evidence="4" id="KW-1185">Reference proteome</keyword>
<feature type="chain" id="PRO_5018069891" evidence="2">
    <location>
        <begin position="29"/>
        <end position="194"/>
    </location>
</feature>
<feature type="region of interest" description="Disordered" evidence="1">
    <location>
        <begin position="49"/>
        <end position="95"/>
    </location>
</feature>
<dbReference type="Proteomes" id="UP000272025">
    <property type="component" value="Unassembled WGS sequence"/>
</dbReference>
<feature type="region of interest" description="Disordered" evidence="1">
    <location>
        <begin position="142"/>
        <end position="161"/>
    </location>
</feature>
<organism evidence="3 4">
    <name type="scientific">Sodiomyces alkalinus (strain CBS 110278 / VKM F-3762 / F11)</name>
    <name type="common">Alkaliphilic filamentous fungus</name>
    <dbReference type="NCBI Taxonomy" id="1314773"/>
    <lineage>
        <taxon>Eukaryota</taxon>
        <taxon>Fungi</taxon>
        <taxon>Dikarya</taxon>
        <taxon>Ascomycota</taxon>
        <taxon>Pezizomycotina</taxon>
        <taxon>Sordariomycetes</taxon>
        <taxon>Hypocreomycetidae</taxon>
        <taxon>Glomerellales</taxon>
        <taxon>Plectosphaerellaceae</taxon>
        <taxon>Sodiomyces</taxon>
    </lineage>
</organism>
<dbReference type="GeneID" id="39579831"/>
<feature type="signal peptide" evidence="2">
    <location>
        <begin position="1"/>
        <end position="28"/>
    </location>
</feature>
<evidence type="ECO:0000256" key="2">
    <source>
        <dbReference type="SAM" id="SignalP"/>
    </source>
</evidence>
<name>A0A3N2Q3U5_SODAK</name>
<keyword evidence="2" id="KW-0732">Signal</keyword>
<evidence type="ECO:0000313" key="3">
    <source>
        <dbReference type="EMBL" id="ROT41305.1"/>
    </source>
</evidence>
<gene>
    <name evidence="3" type="ORF">SODALDRAFT_331028</name>
</gene>
<feature type="compositionally biased region" description="Low complexity" evidence="1">
    <location>
        <begin position="49"/>
        <end position="67"/>
    </location>
</feature>
<dbReference type="OrthoDB" id="2342176at2759"/>
<reference evidence="3 4" key="1">
    <citation type="journal article" date="2018" name="Mol. Ecol.">
        <title>The obligate alkalophilic soda-lake fungus Sodiomyces alkalinus has shifted to a protein diet.</title>
        <authorList>
            <person name="Grum-Grzhimaylo A.A."/>
            <person name="Falkoski D.L."/>
            <person name="van den Heuvel J."/>
            <person name="Valero-Jimenez C.A."/>
            <person name="Min B."/>
            <person name="Choi I.G."/>
            <person name="Lipzen A."/>
            <person name="Daum C.G."/>
            <person name="Aanen D.K."/>
            <person name="Tsang A."/>
            <person name="Henrissat B."/>
            <person name="Bilanenko E.N."/>
            <person name="de Vries R.P."/>
            <person name="van Kan J.A.L."/>
            <person name="Grigoriev I.V."/>
            <person name="Debets A.J.M."/>
        </authorList>
    </citation>
    <scope>NUCLEOTIDE SEQUENCE [LARGE SCALE GENOMIC DNA]</scope>
    <source>
        <strain evidence="3 4">F11</strain>
    </source>
</reference>
<sequence>MAIRNTSQLRPLLILSLVLAFFLPLSLATQTPNHPGLLGRSYASTLPASSPATPAASSLPTSLPTSSELENAPERNRQLARRQQAEGAPCPDEEGRWNCMTTRWQRCAAGHWSPVMDMSEGTVCEPSGLTYDFRILHEGDAGGAATSDAAPSGAGASGGGPRGSLMAGIRSLYLVSLVCGVVGVWYDLGLGSWW</sequence>
<dbReference type="EMBL" id="ML119052">
    <property type="protein sequence ID" value="ROT41305.1"/>
    <property type="molecule type" value="Genomic_DNA"/>
</dbReference>
<feature type="compositionally biased region" description="Low complexity" evidence="1">
    <location>
        <begin position="143"/>
        <end position="154"/>
    </location>
</feature>
<dbReference type="AlphaFoldDB" id="A0A3N2Q3U5"/>
<proteinExistence type="predicted"/>
<dbReference type="RefSeq" id="XP_028469111.1">
    <property type="nucleotide sequence ID" value="XM_028611353.1"/>
</dbReference>
<evidence type="ECO:0000256" key="1">
    <source>
        <dbReference type="SAM" id="MobiDB-lite"/>
    </source>
</evidence>
<accession>A0A3N2Q3U5</accession>
<protein>
    <submittedName>
        <fullName evidence="3">Uncharacterized protein</fullName>
    </submittedName>
</protein>
<evidence type="ECO:0000313" key="4">
    <source>
        <dbReference type="Proteomes" id="UP000272025"/>
    </source>
</evidence>